<keyword evidence="2" id="KW-1185">Reference proteome</keyword>
<protein>
    <recommendedName>
        <fullName evidence="3">Lipoprotein</fullName>
    </recommendedName>
</protein>
<organism evidence="1 2">
    <name type="scientific">Vibrio japonicus</name>
    <dbReference type="NCBI Taxonomy" id="1824638"/>
    <lineage>
        <taxon>Bacteria</taxon>
        <taxon>Pseudomonadati</taxon>
        <taxon>Pseudomonadota</taxon>
        <taxon>Gammaproteobacteria</taxon>
        <taxon>Vibrionales</taxon>
        <taxon>Vibrionaceae</taxon>
        <taxon>Vibrio</taxon>
    </lineage>
</organism>
<dbReference type="Proteomes" id="UP001058602">
    <property type="component" value="Chromosome 1"/>
</dbReference>
<evidence type="ECO:0000313" key="1">
    <source>
        <dbReference type="EMBL" id="UUM31793.1"/>
    </source>
</evidence>
<name>A0ABY5LLS3_9VIBR</name>
<dbReference type="PROSITE" id="PS51257">
    <property type="entry name" value="PROKAR_LIPOPROTEIN"/>
    <property type="match status" value="1"/>
</dbReference>
<dbReference type="RefSeq" id="WP_257085519.1">
    <property type="nucleotide sequence ID" value="NZ_CP102096.1"/>
</dbReference>
<proteinExistence type="predicted"/>
<sequence>MKHKLILLAMASALTGCGGGGGSVSSSPAATSNHLDGLYVNDTDLTIMLIDTDLAKNAVLVGDYVNSEILVSNTHTISGSSITTKGLIYAGSSAYLYDPTIEATITATNEGANITSVINNTNITYSFDRTKDSASLAEMAGTHINPDDGSLWTVNTDGTFTVNGICIVTGTLKRVKGYYSAENVQATNCSDPSYNATDYTARVVTVEHSGTTYLLAAMANDSSAMWGSAPL</sequence>
<dbReference type="EMBL" id="CP102096">
    <property type="protein sequence ID" value="UUM31793.1"/>
    <property type="molecule type" value="Genomic_DNA"/>
</dbReference>
<reference evidence="1" key="1">
    <citation type="submission" date="2022-07" db="EMBL/GenBank/DDBJ databases">
        <title>Complete genome of Vibrio japonicus strain JCM 31412T and phylogenomic assessment of the Nereis clade of the genus Vibrio.</title>
        <authorList>
            <person name="Shlafstein M.D."/>
            <person name="Emsley S.A."/>
            <person name="Ushijima B."/>
            <person name="Videau P."/>
            <person name="Saw J.H."/>
        </authorList>
    </citation>
    <scope>NUCLEOTIDE SEQUENCE</scope>
    <source>
        <strain evidence="1">JCM 31412</strain>
    </source>
</reference>
<accession>A0ABY5LLS3</accession>
<evidence type="ECO:0000313" key="2">
    <source>
        <dbReference type="Proteomes" id="UP001058602"/>
    </source>
</evidence>
<gene>
    <name evidence="1" type="ORF">NP165_06585</name>
</gene>
<evidence type="ECO:0008006" key="3">
    <source>
        <dbReference type="Google" id="ProtNLM"/>
    </source>
</evidence>